<dbReference type="PANTHER" id="PTHR33164">
    <property type="entry name" value="TRANSCRIPTIONAL REGULATOR, MARR FAMILY"/>
    <property type="match status" value="1"/>
</dbReference>
<dbReference type="PROSITE" id="PS50995">
    <property type="entry name" value="HTH_MARR_2"/>
    <property type="match status" value="1"/>
</dbReference>
<dbReference type="SUPFAM" id="SSF46785">
    <property type="entry name" value="Winged helix' DNA-binding domain"/>
    <property type="match status" value="1"/>
</dbReference>
<comment type="caution">
    <text evidence="2">The sequence shown here is derived from an EMBL/GenBank/DDBJ whole genome shotgun (WGS) entry which is preliminary data.</text>
</comment>
<accession>A0A117R0L2</accession>
<organism evidence="2 3">
    <name type="scientific">Streptomyces griseorubiginosus</name>
    <dbReference type="NCBI Taxonomy" id="67304"/>
    <lineage>
        <taxon>Bacteria</taxon>
        <taxon>Bacillati</taxon>
        <taxon>Actinomycetota</taxon>
        <taxon>Actinomycetes</taxon>
        <taxon>Kitasatosporales</taxon>
        <taxon>Streptomycetaceae</taxon>
        <taxon>Streptomyces</taxon>
    </lineage>
</organism>
<protein>
    <submittedName>
        <fullName evidence="2">MarR family transcriptional regulator</fullName>
    </submittedName>
</protein>
<reference evidence="2 3" key="1">
    <citation type="submission" date="2015-10" db="EMBL/GenBank/DDBJ databases">
        <title>Draft genome sequence of Streptomyces griseorubiginosus DSM 40469, type strain for the species Streptomyces griseorubiginosus.</title>
        <authorList>
            <person name="Ruckert C."/>
            <person name="Winkler A."/>
            <person name="Kalinowski J."/>
            <person name="Kampfer P."/>
            <person name="Glaeser S."/>
        </authorList>
    </citation>
    <scope>NUCLEOTIDE SEQUENCE [LARGE SCALE GENOMIC DNA]</scope>
    <source>
        <strain evidence="2 3">DSM 40469</strain>
    </source>
</reference>
<dbReference type="InterPro" id="IPR036390">
    <property type="entry name" value="WH_DNA-bd_sf"/>
</dbReference>
<evidence type="ECO:0000313" key="2">
    <source>
        <dbReference type="EMBL" id="KUN64471.1"/>
    </source>
</evidence>
<evidence type="ECO:0000259" key="1">
    <source>
        <dbReference type="PROSITE" id="PS50995"/>
    </source>
</evidence>
<dbReference type="GO" id="GO:0003700">
    <property type="term" value="F:DNA-binding transcription factor activity"/>
    <property type="evidence" value="ECO:0007669"/>
    <property type="project" value="InterPro"/>
</dbReference>
<dbReference type="OrthoDB" id="3830756at2"/>
<dbReference type="Gene3D" id="1.10.10.10">
    <property type="entry name" value="Winged helix-like DNA-binding domain superfamily/Winged helix DNA-binding domain"/>
    <property type="match status" value="1"/>
</dbReference>
<dbReference type="AlphaFoldDB" id="A0A117R0L2"/>
<feature type="domain" description="HTH marR-type" evidence="1">
    <location>
        <begin position="19"/>
        <end position="153"/>
    </location>
</feature>
<dbReference type="GO" id="GO:0006950">
    <property type="term" value="P:response to stress"/>
    <property type="evidence" value="ECO:0007669"/>
    <property type="project" value="TreeGrafter"/>
</dbReference>
<dbReference type="Pfam" id="PF01047">
    <property type="entry name" value="MarR"/>
    <property type="match status" value="1"/>
</dbReference>
<dbReference type="InterPro" id="IPR036388">
    <property type="entry name" value="WH-like_DNA-bd_sf"/>
</dbReference>
<sequence>MTRLSGSGDDQANGSAEDPMALAREISDAVDRLANLWSVAAQGARLRLSPHQLRALQILEATPGLNLTALSESMDIGLPTASRLCDRLEAAGLLERALHPQKRREVRLSLTGPGLQVLDEVSVRRSQALASVLAAMTPAERSALDRGLRGFRAAQDTPEP</sequence>
<keyword evidence="3" id="KW-1185">Reference proteome</keyword>
<name>A0A117R0L2_9ACTN</name>
<dbReference type="InterPro" id="IPR039422">
    <property type="entry name" value="MarR/SlyA-like"/>
</dbReference>
<dbReference type="SMART" id="SM00347">
    <property type="entry name" value="HTH_MARR"/>
    <property type="match status" value="1"/>
</dbReference>
<dbReference type="RefSeq" id="WP_062241345.1">
    <property type="nucleotide sequence ID" value="NZ_CP032427.1"/>
</dbReference>
<dbReference type="GeneID" id="91286134"/>
<dbReference type="EMBL" id="LMWV01000020">
    <property type="protein sequence ID" value="KUN64471.1"/>
    <property type="molecule type" value="Genomic_DNA"/>
</dbReference>
<gene>
    <name evidence="2" type="ORF">AQJ54_24725</name>
</gene>
<dbReference type="PANTHER" id="PTHR33164:SF43">
    <property type="entry name" value="HTH-TYPE TRANSCRIPTIONAL REPRESSOR YETL"/>
    <property type="match status" value="1"/>
</dbReference>
<dbReference type="InterPro" id="IPR000835">
    <property type="entry name" value="HTH_MarR-typ"/>
</dbReference>
<proteinExistence type="predicted"/>
<evidence type="ECO:0000313" key="3">
    <source>
        <dbReference type="Proteomes" id="UP000054375"/>
    </source>
</evidence>
<dbReference type="Proteomes" id="UP000054375">
    <property type="component" value="Unassembled WGS sequence"/>
</dbReference>